<gene>
    <name evidence="2" type="ORF">Pmar_PMAR019472</name>
</gene>
<feature type="domain" description="Tubulin-folding cofactor D ARM repeats" evidence="1">
    <location>
        <begin position="96"/>
        <end position="161"/>
    </location>
</feature>
<dbReference type="GO" id="GO:0000226">
    <property type="term" value="P:microtubule cytoskeleton organization"/>
    <property type="evidence" value="ECO:0007669"/>
    <property type="project" value="TreeGrafter"/>
</dbReference>
<organism evidence="3">
    <name type="scientific">Perkinsus marinus (strain ATCC 50983 / TXsc)</name>
    <dbReference type="NCBI Taxonomy" id="423536"/>
    <lineage>
        <taxon>Eukaryota</taxon>
        <taxon>Sar</taxon>
        <taxon>Alveolata</taxon>
        <taxon>Perkinsozoa</taxon>
        <taxon>Perkinsea</taxon>
        <taxon>Perkinsida</taxon>
        <taxon>Perkinsidae</taxon>
        <taxon>Perkinsus</taxon>
    </lineage>
</organism>
<dbReference type="Gene3D" id="1.25.10.10">
    <property type="entry name" value="Leucine-rich Repeat Variant"/>
    <property type="match status" value="1"/>
</dbReference>
<dbReference type="InterPro" id="IPR058033">
    <property type="entry name" value="ARM_TBCD_2nd"/>
</dbReference>
<sequence>MAALCGRLSTELVERECPDEVRQARQQWRYHQAGGRRLSCKFLSAAPSEGKKMGEMTVGDFSMRELGSTALAFDSPASLGALLSEVAKPAFECQGLAAARDAACFITWAVARGVCDREVVRKNLDMILRLLICSSLLDPNIIVRRAASAAAQEIVGRLGCMSADDPGFLFVNLVDYWTVANRVHAATTLLGEVASKLLRSDPNLVSFVLEHLYRLHLRSTDKRTRELAARSFIADKLLPACLEETTTHPTIFRHGALLGVSEVVVACEDLVQIAAAEALMTLVACRPSEVTSDEIGKIEKEYIEKLEVADENVAARRGYVLALALITRARKTPPEDPVVSLFVREANAWPHHPISKDLVDAETRRWAVLGLLGVVQSEVVVDAVVETLIRCMVVDYATDSRGDVGRWVREGSVRGVSEVLAGRSMKAFVVDSSLAALISASVSRLDHVRVVAISGIEDIIVGRGCRGGEPFEKVYATVRKNYDAPPRIDSLQLPSNAVTTFELRWPALWGDVLELYRGKEKMNIRHATAKTIYEKSLLCATRRDEDMFDVIIETDWTADEVVWKEVHLKICERIGVEAVVEQEAAMVKMREPYVFGYADFLDFERVKVEDVVASL</sequence>
<protein>
    <submittedName>
        <fullName evidence="2">Beta-tubulin cofactor d, putative</fullName>
    </submittedName>
</protein>
<dbReference type="InterPro" id="IPR011989">
    <property type="entry name" value="ARM-like"/>
</dbReference>
<proteinExistence type="predicted"/>
<dbReference type="InterPro" id="IPR033162">
    <property type="entry name" value="TBCD"/>
</dbReference>
<dbReference type="EMBL" id="GG681542">
    <property type="protein sequence ID" value="EER04470.1"/>
    <property type="molecule type" value="Genomic_DNA"/>
</dbReference>
<dbReference type="SUPFAM" id="SSF48371">
    <property type="entry name" value="ARM repeat"/>
    <property type="match status" value="1"/>
</dbReference>
<dbReference type="GO" id="GO:0048487">
    <property type="term" value="F:beta-tubulin binding"/>
    <property type="evidence" value="ECO:0007669"/>
    <property type="project" value="InterPro"/>
</dbReference>
<keyword evidence="3" id="KW-1185">Reference proteome</keyword>
<dbReference type="GO" id="GO:0007023">
    <property type="term" value="P:post-chaperonin tubulin folding pathway"/>
    <property type="evidence" value="ECO:0007669"/>
    <property type="project" value="InterPro"/>
</dbReference>
<dbReference type="PANTHER" id="PTHR12658">
    <property type="entry name" value="BETA-TUBULIN COFACTOR D"/>
    <property type="match status" value="1"/>
</dbReference>
<reference evidence="2 3" key="1">
    <citation type="submission" date="2008-07" db="EMBL/GenBank/DDBJ databases">
        <authorList>
            <person name="El-Sayed N."/>
            <person name="Caler E."/>
            <person name="Inman J."/>
            <person name="Amedeo P."/>
            <person name="Hass B."/>
            <person name="Wortman J."/>
        </authorList>
    </citation>
    <scope>NUCLEOTIDE SEQUENCE [LARGE SCALE GENOMIC DNA]</scope>
    <source>
        <strain evidence="3">ATCC 50983 / TXsc</strain>
    </source>
</reference>
<evidence type="ECO:0000313" key="3">
    <source>
        <dbReference type="Proteomes" id="UP000007800"/>
    </source>
</evidence>
<dbReference type="GeneID" id="9037335"/>
<name>C5LFL8_PERM5</name>
<dbReference type="RefSeq" id="XP_002772654.1">
    <property type="nucleotide sequence ID" value="XM_002772608.1"/>
</dbReference>
<dbReference type="OrthoDB" id="269822at2759"/>
<dbReference type="AlphaFoldDB" id="C5LFL8"/>
<evidence type="ECO:0000259" key="1">
    <source>
        <dbReference type="Pfam" id="PF25767"/>
    </source>
</evidence>
<accession>C5LFL8</accession>
<dbReference type="Pfam" id="PF25767">
    <property type="entry name" value="ARM_TBCD_2nd"/>
    <property type="match status" value="1"/>
</dbReference>
<dbReference type="GO" id="GO:0005096">
    <property type="term" value="F:GTPase activator activity"/>
    <property type="evidence" value="ECO:0007669"/>
    <property type="project" value="InterPro"/>
</dbReference>
<dbReference type="PANTHER" id="PTHR12658:SF0">
    <property type="entry name" value="TUBULIN-SPECIFIC CHAPERONE D"/>
    <property type="match status" value="1"/>
</dbReference>
<evidence type="ECO:0000313" key="2">
    <source>
        <dbReference type="EMBL" id="EER04470.1"/>
    </source>
</evidence>
<dbReference type="InterPro" id="IPR016024">
    <property type="entry name" value="ARM-type_fold"/>
</dbReference>
<dbReference type="InParanoid" id="C5LFL8"/>
<dbReference type="GO" id="GO:0007021">
    <property type="term" value="P:tubulin complex assembly"/>
    <property type="evidence" value="ECO:0007669"/>
    <property type="project" value="InterPro"/>
</dbReference>
<dbReference type="OMA" id="MNIRHAT"/>
<dbReference type="Proteomes" id="UP000007800">
    <property type="component" value="Unassembled WGS sequence"/>
</dbReference>